<reference evidence="2 3" key="1">
    <citation type="submission" date="2019-09" db="EMBL/GenBank/DDBJ databases">
        <authorList>
            <person name="Chen X.-Y."/>
        </authorList>
    </citation>
    <scope>NUCLEOTIDE SEQUENCE [LARGE SCALE GENOMIC DNA]</scope>
    <source>
        <strain evidence="2 3">NY5</strain>
    </source>
</reference>
<accession>A0A5B0X5U3</accession>
<organism evidence="2 3">
    <name type="scientific">Pseudohalioglobus sediminis</name>
    <dbReference type="NCBI Taxonomy" id="2606449"/>
    <lineage>
        <taxon>Bacteria</taxon>
        <taxon>Pseudomonadati</taxon>
        <taxon>Pseudomonadota</taxon>
        <taxon>Gammaproteobacteria</taxon>
        <taxon>Cellvibrionales</taxon>
        <taxon>Halieaceae</taxon>
        <taxon>Pseudohalioglobus</taxon>
    </lineage>
</organism>
<dbReference type="PANTHER" id="PTHR30203:SF24">
    <property type="entry name" value="BLR4935 PROTEIN"/>
    <property type="match status" value="1"/>
</dbReference>
<keyword evidence="3" id="KW-1185">Reference proteome</keyword>
<dbReference type="PANTHER" id="PTHR30203">
    <property type="entry name" value="OUTER MEMBRANE CATION EFFLUX PROTEIN"/>
    <property type="match status" value="1"/>
</dbReference>
<sequence>MASAQSQDPWLAGSELRERALLANGTASSSLPDPMLSVGFANLPTDTLDFDQEPMTQFKVGVSQVFPRGDSRALSAERFRHLGSAQPHQRADRRARIALEVTREWLLAYRASASIALIERDRDLFEQLLEVVEASYTSALGRTRQQDLIRAQLELTRLDERLSRLNEQQQISLSRLLQWVSPLEQGPALSFAMAERPDIALPEGAIKPESLDANSLGRLLSGHPSVLAVDARVAASATGIAIAEQGYRPQWRVDASYGYRDDDPLHGDRADFFSVGLALDMPLFTEKRQDQNVRSAVASTEALRTERTLLLRRLYASFETERKRLAVLEERRQLYRGRLLREMREQAEASLSAYTNDDGDFAEVVRARIAELNANIEALDIEVQRLMSISQLNYLMAGAGAET</sequence>
<dbReference type="SUPFAM" id="SSF56954">
    <property type="entry name" value="Outer membrane efflux proteins (OEP)"/>
    <property type="match status" value="1"/>
</dbReference>
<keyword evidence="1" id="KW-0175">Coiled coil</keyword>
<name>A0A5B0X5U3_9GAMM</name>
<dbReference type="GO" id="GO:0015562">
    <property type="term" value="F:efflux transmembrane transporter activity"/>
    <property type="evidence" value="ECO:0007669"/>
    <property type="project" value="InterPro"/>
</dbReference>
<gene>
    <name evidence="2" type="ORF">F0M18_02720</name>
</gene>
<dbReference type="InterPro" id="IPR010131">
    <property type="entry name" value="MdtP/NodT-like"/>
</dbReference>
<dbReference type="AlphaFoldDB" id="A0A5B0X5U3"/>
<comment type="caution">
    <text evidence="2">The sequence shown here is derived from an EMBL/GenBank/DDBJ whole genome shotgun (WGS) entry which is preliminary data.</text>
</comment>
<evidence type="ECO:0000313" key="3">
    <source>
        <dbReference type="Proteomes" id="UP000323708"/>
    </source>
</evidence>
<dbReference type="Gene3D" id="1.20.1600.10">
    <property type="entry name" value="Outer membrane efflux proteins (OEP)"/>
    <property type="match status" value="1"/>
</dbReference>
<evidence type="ECO:0000313" key="2">
    <source>
        <dbReference type="EMBL" id="KAA1194642.1"/>
    </source>
</evidence>
<feature type="coiled-coil region" evidence="1">
    <location>
        <begin position="362"/>
        <end position="389"/>
    </location>
</feature>
<dbReference type="Proteomes" id="UP000323708">
    <property type="component" value="Unassembled WGS sequence"/>
</dbReference>
<evidence type="ECO:0000256" key="1">
    <source>
        <dbReference type="SAM" id="Coils"/>
    </source>
</evidence>
<dbReference type="EMBL" id="VTUX01000001">
    <property type="protein sequence ID" value="KAA1194642.1"/>
    <property type="molecule type" value="Genomic_DNA"/>
</dbReference>
<protein>
    <submittedName>
        <fullName evidence="2">TolC family protein</fullName>
    </submittedName>
</protein>
<proteinExistence type="predicted"/>